<evidence type="ECO:0000256" key="1">
    <source>
        <dbReference type="ARBA" id="ARBA00023002"/>
    </source>
</evidence>
<gene>
    <name evidence="2" type="ORF">ABM479_34530</name>
</gene>
<dbReference type="RefSeq" id="WP_349963253.1">
    <property type="nucleotide sequence ID" value="NZ_CP157964.1"/>
</dbReference>
<dbReference type="EMBL" id="CP157964">
    <property type="protein sequence ID" value="XBT97995.1"/>
    <property type="molecule type" value="Genomic_DNA"/>
</dbReference>
<dbReference type="GO" id="GO:0051536">
    <property type="term" value="F:iron-sulfur cluster binding"/>
    <property type="evidence" value="ECO:0007669"/>
    <property type="project" value="InterPro"/>
</dbReference>
<dbReference type="Pfam" id="PF13510">
    <property type="entry name" value="Fer2_4"/>
    <property type="match status" value="1"/>
</dbReference>
<organism evidence="2">
    <name type="scientific">Rhizobium sp. ZPR3</name>
    <dbReference type="NCBI Taxonomy" id="3158967"/>
    <lineage>
        <taxon>Bacteria</taxon>
        <taxon>Pseudomonadati</taxon>
        <taxon>Pseudomonadota</taxon>
        <taxon>Alphaproteobacteria</taxon>
        <taxon>Hyphomicrobiales</taxon>
        <taxon>Rhizobiaceae</taxon>
        <taxon>Rhizobium/Agrobacterium group</taxon>
        <taxon>Rhizobium</taxon>
    </lineage>
</organism>
<accession>A0AAU7S677</accession>
<reference evidence="2" key="1">
    <citation type="submission" date="2024-06" db="EMBL/GenBank/DDBJ databases">
        <authorList>
            <person name="Li T."/>
            <person name="Gao R."/>
        </authorList>
    </citation>
    <scope>NUCLEOTIDE SEQUENCE</scope>
    <source>
        <strain evidence="2">ZPR3</strain>
        <plasmid evidence="2">unnamed4</plasmid>
    </source>
</reference>
<keyword evidence="2" id="KW-0614">Plasmid</keyword>
<evidence type="ECO:0000313" key="2">
    <source>
        <dbReference type="EMBL" id="XBT97995.1"/>
    </source>
</evidence>
<dbReference type="InterPro" id="IPR042204">
    <property type="entry name" value="2Fe-2S-bd_N"/>
</dbReference>
<sequence length="96" mass="10314">MRILEKVTRGAPLTIFVDGEPVHGFCGETVATVMIAAGINAFRNDSRDRPRGLFCNMGTCCECMVRVGEGIQEIAVRACLLPACDGQRITTGLPKS</sequence>
<geneLocation type="plasmid" evidence="2">
    <name>unnamed4</name>
</geneLocation>
<dbReference type="AlphaFoldDB" id="A0AAU7S677"/>
<dbReference type="Gene3D" id="3.10.20.440">
    <property type="entry name" value="2Fe-2S iron-sulphur cluster binding domain, sarcosine oxidase, alpha subunit, N-terminal domain"/>
    <property type="match status" value="1"/>
</dbReference>
<proteinExistence type="predicted"/>
<protein>
    <submittedName>
        <fullName evidence="2">(2Fe-2S)-binding protein</fullName>
    </submittedName>
</protein>
<keyword evidence="1" id="KW-0560">Oxidoreductase</keyword>
<dbReference type="SUPFAM" id="SSF54292">
    <property type="entry name" value="2Fe-2S ferredoxin-like"/>
    <property type="match status" value="1"/>
</dbReference>
<dbReference type="GO" id="GO:0016491">
    <property type="term" value="F:oxidoreductase activity"/>
    <property type="evidence" value="ECO:0007669"/>
    <property type="project" value="UniProtKB-KW"/>
</dbReference>
<dbReference type="InterPro" id="IPR036010">
    <property type="entry name" value="2Fe-2S_ferredoxin-like_sf"/>
</dbReference>
<name>A0AAU7S677_9HYPH</name>